<dbReference type="SUPFAM" id="SSF48498">
    <property type="entry name" value="Tetracyclin repressor-like, C-terminal domain"/>
    <property type="match status" value="1"/>
</dbReference>
<proteinExistence type="predicted"/>
<dbReference type="EMBL" id="QZEY01000020">
    <property type="protein sequence ID" value="RJL22987.1"/>
    <property type="molecule type" value="Genomic_DNA"/>
</dbReference>
<dbReference type="PANTHER" id="PTHR30328:SF54">
    <property type="entry name" value="HTH-TYPE TRANSCRIPTIONAL REPRESSOR SCO4008"/>
    <property type="match status" value="1"/>
</dbReference>
<organism evidence="4 5">
    <name type="scientific">Bailinhaonella thermotolerans</name>
    <dbReference type="NCBI Taxonomy" id="1070861"/>
    <lineage>
        <taxon>Bacteria</taxon>
        <taxon>Bacillati</taxon>
        <taxon>Actinomycetota</taxon>
        <taxon>Actinomycetes</taxon>
        <taxon>Streptosporangiales</taxon>
        <taxon>Streptosporangiaceae</taxon>
        <taxon>Bailinhaonella</taxon>
    </lineage>
</organism>
<dbReference type="Proteomes" id="UP000265768">
    <property type="component" value="Unassembled WGS sequence"/>
</dbReference>
<evidence type="ECO:0000256" key="2">
    <source>
        <dbReference type="PROSITE-ProRule" id="PRU00335"/>
    </source>
</evidence>
<accession>A0A3A4A7L5</accession>
<dbReference type="Pfam" id="PF00440">
    <property type="entry name" value="TetR_N"/>
    <property type="match status" value="1"/>
</dbReference>
<dbReference type="AlphaFoldDB" id="A0A3A4A7L5"/>
<comment type="caution">
    <text evidence="4">The sequence shown here is derived from an EMBL/GenBank/DDBJ whole genome shotgun (WGS) entry which is preliminary data.</text>
</comment>
<dbReference type="InterPro" id="IPR036271">
    <property type="entry name" value="Tet_transcr_reg_TetR-rel_C_sf"/>
</dbReference>
<name>A0A3A4A7L5_9ACTN</name>
<dbReference type="InterPro" id="IPR001647">
    <property type="entry name" value="HTH_TetR"/>
</dbReference>
<gene>
    <name evidence="4" type="ORF">D5H75_33935</name>
</gene>
<dbReference type="RefSeq" id="WP_119930685.1">
    <property type="nucleotide sequence ID" value="NZ_QZEY01000020.1"/>
</dbReference>
<dbReference type="GO" id="GO:0006355">
    <property type="term" value="P:regulation of DNA-templated transcription"/>
    <property type="evidence" value="ECO:0007669"/>
    <property type="project" value="UniProtKB-ARBA"/>
</dbReference>
<dbReference type="Pfam" id="PF17926">
    <property type="entry name" value="TetR_C_21"/>
    <property type="match status" value="1"/>
</dbReference>
<dbReference type="Gene3D" id="1.10.357.10">
    <property type="entry name" value="Tetracycline Repressor, domain 2"/>
    <property type="match status" value="1"/>
</dbReference>
<evidence type="ECO:0000313" key="4">
    <source>
        <dbReference type="EMBL" id="RJL22987.1"/>
    </source>
</evidence>
<dbReference type="PROSITE" id="PS50977">
    <property type="entry name" value="HTH_TETR_2"/>
    <property type="match status" value="1"/>
</dbReference>
<dbReference type="SUPFAM" id="SSF46689">
    <property type="entry name" value="Homeodomain-like"/>
    <property type="match status" value="1"/>
</dbReference>
<evidence type="ECO:0000259" key="3">
    <source>
        <dbReference type="PROSITE" id="PS50977"/>
    </source>
</evidence>
<dbReference type="GO" id="GO:0003677">
    <property type="term" value="F:DNA binding"/>
    <property type="evidence" value="ECO:0007669"/>
    <property type="project" value="UniProtKB-UniRule"/>
</dbReference>
<reference evidence="4 5" key="1">
    <citation type="submission" date="2018-09" db="EMBL/GenBank/DDBJ databases">
        <title>YIM 75507 draft genome.</title>
        <authorList>
            <person name="Tang S."/>
            <person name="Feng Y."/>
        </authorList>
    </citation>
    <scope>NUCLEOTIDE SEQUENCE [LARGE SCALE GENOMIC DNA]</scope>
    <source>
        <strain evidence="4 5">YIM 75507</strain>
    </source>
</reference>
<keyword evidence="1 2" id="KW-0238">DNA-binding</keyword>
<dbReference type="PANTHER" id="PTHR30328">
    <property type="entry name" value="TRANSCRIPTIONAL REPRESSOR"/>
    <property type="match status" value="1"/>
</dbReference>
<evidence type="ECO:0000313" key="5">
    <source>
        <dbReference type="Proteomes" id="UP000265768"/>
    </source>
</evidence>
<dbReference type="InterPro" id="IPR009057">
    <property type="entry name" value="Homeodomain-like_sf"/>
</dbReference>
<dbReference type="InterPro" id="IPR041467">
    <property type="entry name" value="Sco4008_C"/>
</dbReference>
<sequence>MSRAEATKSRILQAATAEFAAYGFAGARVDRIAKAASVNKNLIYIYFTNKDTLFETVFEAEVARGLDAVPFTVDDLPGYARRVHEHCRRHPSVIRLVAWHRLERAGRPDPTTTSPSHAAKLAAIETAQREGRISDTFGPDILLALIVALATSDGPLGAVALPHRPGDAEEIGEAIAEAVRKLIS</sequence>
<evidence type="ECO:0000256" key="1">
    <source>
        <dbReference type="ARBA" id="ARBA00023125"/>
    </source>
</evidence>
<keyword evidence="5" id="KW-1185">Reference proteome</keyword>
<dbReference type="InterPro" id="IPR050109">
    <property type="entry name" value="HTH-type_TetR-like_transc_reg"/>
</dbReference>
<feature type="domain" description="HTH tetR-type" evidence="3">
    <location>
        <begin position="5"/>
        <end position="65"/>
    </location>
</feature>
<feature type="DNA-binding region" description="H-T-H motif" evidence="2">
    <location>
        <begin position="28"/>
        <end position="47"/>
    </location>
</feature>
<dbReference type="PRINTS" id="PR00455">
    <property type="entry name" value="HTHTETR"/>
</dbReference>
<dbReference type="OrthoDB" id="4726108at2"/>
<protein>
    <submittedName>
        <fullName evidence="4">TetR family transcriptional regulator</fullName>
    </submittedName>
</protein>